<dbReference type="PANTHER" id="PTHR43790:SF4">
    <property type="entry name" value="GUANOSINE IMPORT ATP-BINDING PROTEIN NUPO"/>
    <property type="match status" value="1"/>
</dbReference>
<evidence type="ECO:0000256" key="6">
    <source>
        <dbReference type="ARBA" id="ARBA00022840"/>
    </source>
</evidence>
<keyword evidence="5" id="KW-0547">Nucleotide-binding</keyword>
<dbReference type="Pfam" id="PF00005">
    <property type="entry name" value="ABC_tran"/>
    <property type="match status" value="2"/>
</dbReference>
<dbReference type="PROSITE" id="PS00211">
    <property type="entry name" value="ABC_TRANSPORTER_1"/>
    <property type="match status" value="1"/>
</dbReference>
<dbReference type="PANTHER" id="PTHR43790">
    <property type="entry name" value="CARBOHYDRATE TRANSPORT ATP-BINDING PROTEIN MG119-RELATED"/>
    <property type="match status" value="1"/>
</dbReference>
<feature type="domain" description="ABC transporter" evidence="9">
    <location>
        <begin position="259"/>
        <end position="502"/>
    </location>
</feature>
<keyword evidence="7" id="KW-1278">Translocase</keyword>
<dbReference type="AlphaFoldDB" id="A0A0R2JV36"/>
<evidence type="ECO:0000256" key="1">
    <source>
        <dbReference type="ARBA" id="ARBA00004202"/>
    </source>
</evidence>
<keyword evidence="2" id="KW-0813">Transport</keyword>
<dbReference type="STRING" id="89059.LAC1533_0380"/>
<dbReference type="CDD" id="cd03216">
    <property type="entry name" value="ABC_Carb_Monos_I"/>
    <property type="match status" value="1"/>
</dbReference>
<gene>
    <name evidence="10" type="ORF">IV43_GL000429</name>
</gene>
<reference evidence="10 11" key="1">
    <citation type="journal article" date="2015" name="Genome Announc.">
        <title>Expanding the biotechnology potential of lactobacilli through comparative genomics of 213 strains and associated genera.</title>
        <authorList>
            <person name="Sun Z."/>
            <person name="Harris H.M."/>
            <person name="McCann A."/>
            <person name="Guo C."/>
            <person name="Argimon S."/>
            <person name="Zhang W."/>
            <person name="Yang X."/>
            <person name="Jeffery I.B."/>
            <person name="Cooney J.C."/>
            <person name="Kagawa T.F."/>
            <person name="Liu W."/>
            <person name="Song Y."/>
            <person name="Salvetti E."/>
            <person name="Wrobel A."/>
            <person name="Rasinkangas P."/>
            <person name="Parkhill J."/>
            <person name="Rea M.C."/>
            <person name="O'Sullivan O."/>
            <person name="Ritari J."/>
            <person name="Douillard F.P."/>
            <person name="Paul Ross R."/>
            <person name="Yang R."/>
            <person name="Briner A.E."/>
            <person name="Felis G.E."/>
            <person name="de Vos W.M."/>
            <person name="Barrangou R."/>
            <person name="Klaenhammer T.R."/>
            <person name="Caufield P.W."/>
            <person name="Cui Y."/>
            <person name="Zhang H."/>
            <person name="O'Toole P.W."/>
        </authorList>
    </citation>
    <scope>NUCLEOTIDE SEQUENCE [LARGE SCALE GENOMIC DNA]</scope>
    <source>
        <strain evidence="10 11">DSM 15353</strain>
    </source>
</reference>
<evidence type="ECO:0000256" key="4">
    <source>
        <dbReference type="ARBA" id="ARBA00022737"/>
    </source>
</evidence>
<accession>A0A0R2JV36</accession>
<dbReference type="InterPro" id="IPR027417">
    <property type="entry name" value="P-loop_NTPase"/>
</dbReference>
<name>A0A0R2JV36_9LACO</name>
<evidence type="ECO:0000256" key="5">
    <source>
        <dbReference type="ARBA" id="ARBA00022741"/>
    </source>
</evidence>
<dbReference type="RefSeq" id="WP_010494810.1">
    <property type="nucleotide sequence ID" value="NZ_JQBK01000133.1"/>
</dbReference>
<keyword evidence="8" id="KW-0472">Membrane</keyword>
<dbReference type="GO" id="GO:0016887">
    <property type="term" value="F:ATP hydrolysis activity"/>
    <property type="evidence" value="ECO:0007669"/>
    <property type="project" value="InterPro"/>
</dbReference>
<keyword evidence="4" id="KW-0677">Repeat</keyword>
<organism evidence="10 11">
    <name type="scientific">Ligilactobacillus acidipiscis</name>
    <dbReference type="NCBI Taxonomy" id="89059"/>
    <lineage>
        <taxon>Bacteria</taxon>
        <taxon>Bacillati</taxon>
        <taxon>Bacillota</taxon>
        <taxon>Bacilli</taxon>
        <taxon>Lactobacillales</taxon>
        <taxon>Lactobacillaceae</taxon>
        <taxon>Ligilactobacillus</taxon>
    </lineage>
</organism>
<dbReference type="SMART" id="SM00382">
    <property type="entry name" value="AAA"/>
    <property type="match status" value="2"/>
</dbReference>
<proteinExistence type="predicted"/>
<dbReference type="EMBL" id="JQBK01000133">
    <property type="protein sequence ID" value="KRN79670.1"/>
    <property type="molecule type" value="Genomic_DNA"/>
</dbReference>
<evidence type="ECO:0000313" key="10">
    <source>
        <dbReference type="EMBL" id="KRN79670.1"/>
    </source>
</evidence>
<evidence type="ECO:0000259" key="9">
    <source>
        <dbReference type="PROSITE" id="PS50893"/>
    </source>
</evidence>
<dbReference type="GO" id="GO:0005524">
    <property type="term" value="F:ATP binding"/>
    <property type="evidence" value="ECO:0007669"/>
    <property type="project" value="UniProtKB-KW"/>
</dbReference>
<evidence type="ECO:0000256" key="3">
    <source>
        <dbReference type="ARBA" id="ARBA00022475"/>
    </source>
</evidence>
<sequence length="512" mass="56703">MTEKVVEMRHITKKFGQFKANDDVSLSVHKGEILALLGENGAGKSTLMGMLSGLLETTSGEILINGKEVKMKNPREAKDYGIGMVHQHFMLIPAFTVLENIILGDEPIKRGGRIDYSGAEKRIKELSARYQLDIDIHAKVLDITVGMQQRVEIMKALYREANIFIFDEPTAALTPQEIDQLMKIFRALADEGKSIIFITHKLKEIKEAADRCVVIRNGRVIDTVEVKDATEEHLAEMMVGRKLRNSVEKKQVDQDKLVLDVKKLNVEKNGWLGVKNLDIQVHTGEIVGVAGIDGNGQTELIEAITGMRKIKSGSIEIKGKHYENKPVRQITEAGVGYIPEDRQTVGLILPLTLAENLSLKNYYQKPANKSGVLNYQYINEHGRQLISDYDIRSQNEQVAVGSLSGGNQQKVVVAREIASDPDLLIAANPTRGVDVGAIEYIHEMINNERNSGKAVLLVSFELDEILKLSDRIVVMHAGEIVGEIDPKATSAQELGLMMAGKKVQANTQEAVK</sequence>
<keyword evidence="6 10" id="KW-0067">ATP-binding</keyword>
<dbReference type="OrthoDB" id="9771863at2"/>
<evidence type="ECO:0000256" key="7">
    <source>
        <dbReference type="ARBA" id="ARBA00022967"/>
    </source>
</evidence>
<dbReference type="InterPro" id="IPR003593">
    <property type="entry name" value="AAA+_ATPase"/>
</dbReference>
<evidence type="ECO:0000256" key="2">
    <source>
        <dbReference type="ARBA" id="ARBA00022448"/>
    </source>
</evidence>
<dbReference type="GO" id="GO:0005886">
    <property type="term" value="C:plasma membrane"/>
    <property type="evidence" value="ECO:0007669"/>
    <property type="project" value="UniProtKB-SubCell"/>
</dbReference>
<evidence type="ECO:0000256" key="8">
    <source>
        <dbReference type="ARBA" id="ARBA00023136"/>
    </source>
</evidence>
<dbReference type="FunFam" id="3.40.50.300:FF:000127">
    <property type="entry name" value="Ribose import ATP-binding protein RbsA"/>
    <property type="match status" value="1"/>
</dbReference>
<dbReference type="Gene3D" id="3.40.50.300">
    <property type="entry name" value="P-loop containing nucleotide triphosphate hydrolases"/>
    <property type="match status" value="2"/>
</dbReference>
<dbReference type="SUPFAM" id="SSF52540">
    <property type="entry name" value="P-loop containing nucleoside triphosphate hydrolases"/>
    <property type="match status" value="2"/>
</dbReference>
<dbReference type="InterPro" id="IPR017871">
    <property type="entry name" value="ABC_transporter-like_CS"/>
</dbReference>
<dbReference type="Proteomes" id="UP000051491">
    <property type="component" value="Unassembled WGS sequence"/>
</dbReference>
<dbReference type="PROSITE" id="PS50893">
    <property type="entry name" value="ABC_TRANSPORTER_2"/>
    <property type="match status" value="2"/>
</dbReference>
<feature type="domain" description="ABC transporter" evidence="9">
    <location>
        <begin position="6"/>
        <end position="242"/>
    </location>
</feature>
<dbReference type="InterPro" id="IPR050107">
    <property type="entry name" value="ABC_carbohydrate_import_ATPase"/>
</dbReference>
<dbReference type="PATRIC" id="fig|89059.3.peg.436"/>
<evidence type="ECO:0000313" key="11">
    <source>
        <dbReference type="Proteomes" id="UP000051491"/>
    </source>
</evidence>
<comment type="subcellular location">
    <subcellularLocation>
        <location evidence="1">Cell membrane</location>
        <topology evidence="1">Peripheral membrane protein</topology>
    </subcellularLocation>
</comment>
<dbReference type="InterPro" id="IPR003439">
    <property type="entry name" value="ABC_transporter-like_ATP-bd"/>
</dbReference>
<keyword evidence="3" id="KW-1003">Cell membrane</keyword>
<comment type="caution">
    <text evidence="10">The sequence shown here is derived from an EMBL/GenBank/DDBJ whole genome shotgun (WGS) entry which is preliminary data.</text>
</comment>
<protein>
    <submittedName>
        <fullName evidence="10">ABC transporter ATP-binding protein</fullName>
    </submittedName>
</protein>
<dbReference type="CDD" id="cd03215">
    <property type="entry name" value="ABC_Carb_Monos_II"/>
    <property type="match status" value="1"/>
</dbReference>